<dbReference type="KEGG" id="vta:B1457"/>
<dbReference type="GO" id="GO:0016829">
    <property type="term" value="F:lyase activity"/>
    <property type="evidence" value="ECO:0007669"/>
    <property type="project" value="UniProtKB-KW"/>
</dbReference>
<dbReference type="GO" id="GO:0030170">
    <property type="term" value="F:pyridoxal phosphate binding"/>
    <property type="evidence" value="ECO:0007669"/>
    <property type="project" value="InterPro"/>
</dbReference>
<keyword evidence="2" id="KW-0663">Pyridoxal phosphate</keyword>
<gene>
    <name evidence="5" type="primary">cobC</name>
    <name evidence="5" type="ORF">VTAP4600_B1457</name>
</gene>
<dbReference type="PROSITE" id="PS00105">
    <property type="entry name" value="AA_TRANSFER_CLASS_1"/>
    <property type="match status" value="1"/>
</dbReference>
<evidence type="ECO:0000259" key="4">
    <source>
        <dbReference type="Pfam" id="PF00155"/>
    </source>
</evidence>
<sequence length="359" mass="40745">MLNHGGKLRQYAKQFERPFNEWVDLSTGVSPFTYPIGNIPEPIWNRLPEDEDGLIEAACGYYQCNNLLPVAGSQAAIQLLPKLVLNRYLTLPNIAQDDVPIFRVGLPKVGYKEHQLAWRNAAFIYKQSGVLLEYYFYDGEPAPADLVQLDALLVINPNNPLTDKFTPEQLLAWRRSMKPDAVLLVDEAFMDMTPEQSILHHYASHFGSKSLPENIMVLRSLGKFFGLAGLRVGFLFACPLILERARSHIGPWALTGPSRFVAAQALTDHPWQQQNRSRLLKEGDRMQQLLATHFSQPPNGHFLFYTVKLDNAEEVHIALAQQGILTRLCDEKDAVRFGLPKTEQEWQSLEQALNRIKEV</sequence>
<evidence type="ECO:0000313" key="5">
    <source>
        <dbReference type="EMBL" id="SON53068.1"/>
    </source>
</evidence>
<dbReference type="Pfam" id="PF00155">
    <property type="entry name" value="Aminotran_1_2"/>
    <property type="match status" value="1"/>
</dbReference>
<name>A0A2N8ZMC5_9VIBR</name>
<reference evidence="5 6" key="1">
    <citation type="submission" date="2017-10" db="EMBL/GenBank/DDBJ databases">
        <authorList>
            <person name="Banno H."/>
            <person name="Chua N.-H."/>
        </authorList>
    </citation>
    <scope>NUCLEOTIDE SEQUENCE [LARGE SCALE GENOMIC DNA]</scope>
    <source>
        <strain evidence="5">Vibrio tapetis CECT4600</strain>
    </source>
</reference>
<dbReference type="InterPro" id="IPR015421">
    <property type="entry name" value="PyrdxlP-dep_Trfase_major"/>
</dbReference>
<accession>A0A2N8ZMC5</accession>
<protein>
    <recommendedName>
        <fullName evidence="3">Aminotransferase</fullName>
        <ecNumber evidence="3">2.6.1.-</ecNumber>
    </recommendedName>
</protein>
<dbReference type="Gene3D" id="3.40.640.10">
    <property type="entry name" value="Type I PLP-dependent aspartate aminotransferase-like (Major domain)"/>
    <property type="match status" value="1"/>
</dbReference>
<dbReference type="InterPro" id="IPR015424">
    <property type="entry name" value="PyrdxlP-dep_Trfase"/>
</dbReference>
<dbReference type="InterPro" id="IPR004839">
    <property type="entry name" value="Aminotransferase_I/II_large"/>
</dbReference>
<comment type="similarity">
    <text evidence="3">Belongs to the class-I pyridoxal-phosphate-dependent aminotransferase family.</text>
</comment>
<evidence type="ECO:0000256" key="3">
    <source>
        <dbReference type="RuleBase" id="RU000481"/>
    </source>
</evidence>
<dbReference type="OrthoDB" id="9799304at2"/>
<keyword evidence="3" id="KW-0808">Transferase</keyword>
<feature type="domain" description="Aminotransferase class I/classII large" evidence="4">
    <location>
        <begin position="149"/>
        <end position="328"/>
    </location>
</feature>
<dbReference type="InterPro" id="IPR004838">
    <property type="entry name" value="NHTrfase_class1_PyrdxlP-BS"/>
</dbReference>
<evidence type="ECO:0000313" key="6">
    <source>
        <dbReference type="Proteomes" id="UP000235828"/>
    </source>
</evidence>
<dbReference type="GO" id="GO:0008483">
    <property type="term" value="F:transaminase activity"/>
    <property type="evidence" value="ECO:0007669"/>
    <property type="project" value="UniProtKB-KW"/>
</dbReference>
<dbReference type="EC" id="2.6.1.-" evidence="3"/>
<comment type="cofactor">
    <cofactor evidence="1 3">
        <name>pyridoxal 5'-phosphate</name>
        <dbReference type="ChEBI" id="CHEBI:597326"/>
    </cofactor>
</comment>
<dbReference type="InterPro" id="IPR015422">
    <property type="entry name" value="PyrdxlP-dep_Trfase_small"/>
</dbReference>
<keyword evidence="6" id="KW-1185">Reference proteome</keyword>
<dbReference type="AlphaFoldDB" id="A0A2N8ZMC5"/>
<dbReference type="CDD" id="cd00609">
    <property type="entry name" value="AAT_like"/>
    <property type="match status" value="1"/>
</dbReference>
<keyword evidence="5" id="KW-0456">Lyase</keyword>
<keyword evidence="3" id="KW-0032">Aminotransferase</keyword>
<dbReference type="EMBL" id="LT960612">
    <property type="protein sequence ID" value="SON53068.1"/>
    <property type="molecule type" value="Genomic_DNA"/>
</dbReference>
<dbReference type="PANTHER" id="PTHR42885:SF1">
    <property type="entry name" value="THREONINE-PHOSPHATE DECARBOXYLASE"/>
    <property type="match status" value="1"/>
</dbReference>
<dbReference type="RefSeq" id="WP_102525155.1">
    <property type="nucleotide sequence ID" value="NZ_LT960612.1"/>
</dbReference>
<dbReference type="Proteomes" id="UP000235828">
    <property type="component" value="Chromosome B"/>
</dbReference>
<dbReference type="Gene3D" id="3.90.1150.10">
    <property type="entry name" value="Aspartate Aminotransferase, domain 1"/>
    <property type="match status" value="1"/>
</dbReference>
<organism evidence="5 6">
    <name type="scientific">Vibrio tapetis subsp. tapetis</name>
    <dbReference type="NCBI Taxonomy" id="1671868"/>
    <lineage>
        <taxon>Bacteria</taxon>
        <taxon>Pseudomonadati</taxon>
        <taxon>Pseudomonadota</taxon>
        <taxon>Gammaproteobacteria</taxon>
        <taxon>Vibrionales</taxon>
        <taxon>Vibrionaceae</taxon>
        <taxon>Vibrio</taxon>
    </lineage>
</organism>
<proteinExistence type="inferred from homology"/>
<evidence type="ECO:0000256" key="1">
    <source>
        <dbReference type="ARBA" id="ARBA00001933"/>
    </source>
</evidence>
<dbReference type="SUPFAM" id="SSF53383">
    <property type="entry name" value="PLP-dependent transferases"/>
    <property type="match status" value="1"/>
</dbReference>
<evidence type="ECO:0000256" key="2">
    <source>
        <dbReference type="ARBA" id="ARBA00022898"/>
    </source>
</evidence>
<dbReference type="PANTHER" id="PTHR42885">
    <property type="entry name" value="HISTIDINOL-PHOSPHATE AMINOTRANSFERASE-RELATED"/>
    <property type="match status" value="1"/>
</dbReference>